<feature type="region of interest" description="Disordered" evidence="1">
    <location>
        <begin position="21"/>
        <end position="47"/>
    </location>
</feature>
<dbReference type="SUPFAM" id="SSF48230">
    <property type="entry name" value="Chondroitin AC/alginate lyase"/>
    <property type="match status" value="1"/>
</dbReference>
<dbReference type="RefSeq" id="XP_028472180.1">
    <property type="nucleotide sequence ID" value="XM_028619311.1"/>
</dbReference>
<protein>
    <recommendedName>
        <fullName evidence="5">Heparinase II N-terminal domain-containing protein</fullName>
    </recommendedName>
</protein>
<dbReference type="Gene3D" id="2.70.98.70">
    <property type="match status" value="1"/>
</dbReference>
<feature type="compositionally biased region" description="Polar residues" evidence="1">
    <location>
        <begin position="29"/>
        <end position="44"/>
    </location>
</feature>
<dbReference type="Gene3D" id="1.50.10.100">
    <property type="entry name" value="Chondroitin AC/alginate lyase"/>
    <property type="match status" value="1"/>
</dbReference>
<proteinExistence type="predicted"/>
<organism evidence="3 4">
    <name type="scientific">Apiotrichum porosum</name>
    <dbReference type="NCBI Taxonomy" id="105984"/>
    <lineage>
        <taxon>Eukaryota</taxon>
        <taxon>Fungi</taxon>
        <taxon>Dikarya</taxon>
        <taxon>Basidiomycota</taxon>
        <taxon>Agaricomycotina</taxon>
        <taxon>Tremellomycetes</taxon>
        <taxon>Trichosporonales</taxon>
        <taxon>Trichosporonaceae</taxon>
        <taxon>Apiotrichum</taxon>
    </lineage>
</organism>
<comment type="caution">
    <text evidence="3">The sequence shown here is derived from an EMBL/GenBank/DDBJ whole genome shotgun (WGS) entry which is preliminary data.</text>
</comment>
<evidence type="ECO:0008006" key="5">
    <source>
        <dbReference type="Google" id="ProtNLM"/>
    </source>
</evidence>
<name>A0A427XE43_9TREE</name>
<dbReference type="PANTHER" id="PTHR38045">
    <property type="entry name" value="CHROMOSOME 1, WHOLE GENOME SHOTGUN SEQUENCE"/>
    <property type="match status" value="1"/>
</dbReference>
<feature type="region of interest" description="Disordered" evidence="1">
    <location>
        <begin position="78"/>
        <end position="115"/>
    </location>
</feature>
<keyword evidence="2" id="KW-1133">Transmembrane helix</keyword>
<dbReference type="Proteomes" id="UP000279236">
    <property type="component" value="Unassembled WGS sequence"/>
</dbReference>
<gene>
    <name evidence="3" type="ORF">EHS24_003650</name>
</gene>
<reference evidence="3 4" key="1">
    <citation type="submission" date="2018-11" db="EMBL/GenBank/DDBJ databases">
        <title>Genome sequence of Apiotrichum porosum DSM 27194.</title>
        <authorList>
            <person name="Aliyu H."/>
            <person name="Gorte O."/>
            <person name="Ochsenreither K."/>
        </authorList>
    </citation>
    <scope>NUCLEOTIDE SEQUENCE [LARGE SCALE GENOMIC DNA]</scope>
    <source>
        <strain evidence="3 4">DSM 27194</strain>
    </source>
</reference>
<evidence type="ECO:0000313" key="3">
    <source>
        <dbReference type="EMBL" id="RSH77033.1"/>
    </source>
</evidence>
<evidence type="ECO:0000256" key="2">
    <source>
        <dbReference type="SAM" id="Phobius"/>
    </source>
</evidence>
<feature type="compositionally biased region" description="Low complexity" evidence="1">
    <location>
        <begin position="78"/>
        <end position="109"/>
    </location>
</feature>
<keyword evidence="2" id="KW-0472">Membrane</keyword>
<dbReference type="STRING" id="105984.A0A427XE43"/>
<feature type="transmembrane region" description="Helical" evidence="2">
    <location>
        <begin position="54"/>
        <end position="76"/>
    </location>
</feature>
<dbReference type="GeneID" id="39588193"/>
<dbReference type="OrthoDB" id="3476529at2759"/>
<evidence type="ECO:0000256" key="1">
    <source>
        <dbReference type="SAM" id="MobiDB-lite"/>
    </source>
</evidence>
<dbReference type="InterPro" id="IPR008929">
    <property type="entry name" value="Chondroitin_lyas"/>
</dbReference>
<dbReference type="EMBL" id="RSCE01000018">
    <property type="protein sequence ID" value="RSH77033.1"/>
    <property type="molecule type" value="Genomic_DNA"/>
</dbReference>
<feature type="region of interest" description="Disordered" evidence="1">
    <location>
        <begin position="177"/>
        <end position="196"/>
    </location>
</feature>
<evidence type="ECO:0000313" key="4">
    <source>
        <dbReference type="Proteomes" id="UP000279236"/>
    </source>
</evidence>
<sequence>MAPIVSSRDYDASADSILPSHNYAAKDPMSSNNPYASNGSQPYGNQPKKSRKKLWWIIAIIVAIVVIVAAVLGGVLGTRKSSSSSSSSKDNSSGTSGGSSSSGADRGSAYSTGTVGASTGNTALPTLLDYLGSNMAAQTQTGVDGQVYLAVATDTYMLPAYATGTYTDNLATPTTDASPAANGAWPTDPSPPSNSSIRAHPRLIAPGYKWDALTGGLIAGDPYLSYWNATIVANASSTLSEDPTAYVTDGGLSGSGVLDVAREIKMKVKNWAYAYRVTNETKYADRVWLELQTAAGNTSTSFGDGVSRWNGADHFLDLAEFCNAFAIGYDWLYDFWTDTQKAYLRDWIATMGLQYGVNAYQGINGGTAYNWWTGQTPGVGGSEVNGNWNCVCNGGLLLAALAIVDEDTTGLAETLIPLTQASMRTNCFQGAHSDGTWAETANYWYFGTTGAAEAVSALITAYGDDRGLAEENPGWNLTSLYHIYVQGMTSLFNYGDHGPNKYSTTANSLMLWASVFNEPRYALYQRDHYDASEPWSMFWYDPALQGAWWNGLPIDHHFDDTKGEWATARSSWSDNSGTYWAIKAGNLTGHQTHGDLDLGDFVFDAMGQRWAGDLGSGQYLSTNYFSNETQESERWDYYRKRTDGQNSIIINYANQLVTGLPTTNWGSSGTAQGAAPYLSVATDDTAFFTMDMSSAYASGTVKRGIRFLNGRRQMLLRDEISGATSGEDIMWRMHTNATVSTSGATATLTLDGKTVQVEILNASPSTLAFSTEDAVRLSQDGSIPTNGSYDVDLPNVNTTVLVIDNTAGGSFTADVLFTPQWPDLSSSDYVTTVSSVAIDSWSLTSHN</sequence>
<keyword evidence="2" id="KW-0812">Transmembrane</keyword>
<accession>A0A427XE43</accession>
<keyword evidence="4" id="KW-1185">Reference proteome</keyword>
<dbReference type="AlphaFoldDB" id="A0A427XE43"/>
<dbReference type="PANTHER" id="PTHR38045:SF1">
    <property type="entry name" value="HEPARINASE II_III-LIKE PROTEIN"/>
    <property type="match status" value="1"/>
</dbReference>